<dbReference type="GO" id="GO:0030286">
    <property type="term" value="C:dynein complex"/>
    <property type="evidence" value="ECO:0007669"/>
    <property type="project" value="InterPro"/>
</dbReference>
<dbReference type="InterPro" id="IPR026983">
    <property type="entry name" value="DHC"/>
</dbReference>
<dbReference type="WBParaSite" id="PSU_v2.g452.t1">
    <property type="protein sequence ID" value="PSU_v2.g452.t1"/>
    <property type="gene ID" value="PSU_v2.g452"/>
</dbReference>
<evidence type="ECO:0000313" key="3">
    <source>
        <dbReference type="Proteomes" id="UP000887577"/>
    </source>
</evidence>
<dbReference type="Pfam" id="PF12781">
    <property type="entry name" value="AAA_9"/>
    <property type="match status" value="1"/>
</dbReference>
<evidence type="ECO:0000256" key="1">
    <source>
        <dbReference type="SAM" id="Coils"/>
    </source>
</evidence>
<dbReference type="InterPro" id="IPR042219">
    <property type="entry name" value="AAA_lid_11_sf"/>
</dbReference>
<dbReference type="Gene3D" id="1.10.8.720">
    <property type="entry name" value="Region D6 of dynein motor"/>
    <property type="match status" value="1"/>
</dbReference>
<reference evidence="4" key="1">
    <citation type="submission" date="2022-11" db="UniProtKB">
        <authorList>
            <consortium name="WormBaseParasite"/>
        </authorList>
    </citation>
    <scope>IDENTIFICATION</scope>
</reference>
<evidence type="ECO:0000313" key="4">
    <source>
        <dbReference type="WBParaSite" id="PSU_v2.g452.t1"/>
    </source>
</evidence>
<keyword evidence="1" id="KW-0175">Coiled coil</keyword>
<evidence type="ECO:0000259" key="2">
    <source>
        <dbReference type="Pfam" id="PF12781"/>
    </source>
</evidence>
<protein>
    <submittedName>
        <fullName evidence="4">Dynein heavy chain ATP-binding dynein motor region domain-containing protein</fullName>
    </submittedName>
</protein>
<dbReference type="PANTHER" id="PTHR45703:SF36">
    <property type="entry name" value="DYNEIN HEAVY CHAIN, CYTOPLASMIC"/>
    <property type="match status" value="1"/>
</dbReference>
<organism evidence="3 4">
    <name type="scientific">Panagrolaimus superbus</name>
    <dbReference type="NCBI Taxonomy" id="310955"/>
    <lineage>
        <taxon>Eukaryota</taxon>
        <taxon>Metazoa</taxon>
        <taxon>Ecdysozoa</taxon>
        <taxon>Nematoda</taxon>
        <taxon>Chromadorea</taxon>
        <taxon>Rhabditida</taxon>
        <taxon>Tylenchina</taxon>
        <taxon>Panagrolaimomorpha</taxon>
        <taxon>Panagrolaimoidea</taxon>
        <taxon>Panagrolaimidae</taxon>
        <taxon>Panagrolaimus</taxon>
    </lineage>
</organism>
<dbReference type="GO" id="GO:0051959">
    <property type="term" value="F:dynein light intermediate chain binding"/>
    <property type="evidence" value="ECO:0007669"/>
    <property type="project" value="InterPro"/>
</dbReference>
<feature type="domain" description="Dynein heavy chain ATP-binding dynein motor region" evidence="2">
    <location>
        <begin position="32"/>
        <end position="224"/>
    </location>
</feature>
<dbReference type="Proteomes" id="UP000887577">
    <property type="component" value="Unplaced"/>
</dbReference>
<name>A0A914YWN7_9BILA</name>
<feature type="coiled-coil region" evidence="1">
    <location>
        <begin position="217"/>
        <end position="247"/>
    </location>
</feature>
<dbReference type="PANTHER" id="PTHR45703">
    <property type="entry name" value="DYNEIN HEAVY CHAIN"/>
    <property type="match status" value="1"/>
</dbReference>
<dbReference type="InterPro" id="IPR027417">
    <property type="entry name" value="P-loop_NTPase"/>
</dbReference>
<dbReference type="AlphaFoldDB" id="A0A914YWN7"/>
<keyword evidence="3" id="KW-1185">Reference proteome</keyword>
<accession>A0A914YWN7</accession>
<dbReference type="Gene3D" id="3.40.50.300">
    <property type="entry name" value="P-loop containing nucleotide triphosphate hydrolases"/>
    <property type="match status" value="1"/>
</dbReference>
<feature type="coiled-coil region" evidence="1">
    <location>
        <begin position="5"/>
        <end position="32"/>
    </location>
</feature>
<dbReference type="GO" id="GO:0007018">
    <property type="term" value="P:microtubule-based movement"/>
    <property type="evidence" value="ECO:0007669"/>
    <property type="project" value="InterPro"/>
</dbReference>
<dbReference type="InterPro" id="IPR035706">
    <property type="entry name" value="AAA_9"/>
</dbReference>
<sequence>MSQRKQDLQNQIQNCELKMTRAEKLLETLELTKKIPLIIDPQGESSRMLSHIFPQTMITTDIHSPSLPTTIVSGIGNGNILLIDNLREPLPLYLIQLIYPLFVKDGKETFLQFNNKLFEYNSKFCLILRTEKQATEFSKVLLQNFCIINVSVGENVIKNKLMEIFLQVNAFPLTSKRDQLMAEKTFLLRQSDAAEDGTLEALANSKDLDDDKTIDLLGEVREMTASLKEKIKELNEVEDQLEIVKQTFIKVGEFGTKLVKASVNISKISPVYARTLRYYLEVFRKAVPVESTQLNESEIPIINQNVLAAFRRKISRSLFAEHRKIFEFLVKSSENLSSLSEKIFAKLYSSLHSEHGTNLRDQIIHADIGQPIVLLLSEEADYVIKMLFYLAEHYLPAHPSSLLTNAKVQHGNRRFVQLISAKDLLKFQWENVLKAEQWLIIQNCEDLNVEEAEILTDIFDKIYSSEFRKTNFKCFIILYPGGEMVSHNLFDASTVITVDDSQLNFLEFIKYAYSSLGPSRIHSTLDTYAQRQCLYKLCCFHFSIFERQKYGIFGFANSFKISLANFECAISLFGTSLSSISTPTMEEIWKAVIQIAYFTSDFYDLESLKIIAEWIFIGINKYDNQILNGIWLKDYAQNMNFLRTQFDSLPQGKNQALSGLNSSIIKIHKQQELQKIYQNIIEFEAGNDKNKCEKKVKPMEMILYQPIVYPEGIGEIERCVINEIQFLDETGFMPDR</sequence>
<dbReference type="GO" id="GO:0045505">
    <property type="term" value="F:dynein intermediate chain binding"/>
    <property type="evidence" value="ECO:0007669"/>
    <property type="project" value="InterPro"/>
</dbReference>
<proteinExistence type="predicted"/>